<feature type="compositionally biased region" description="Basic and acidic residues" evidence="1">
    <location>
        <begin position="31"/>
        <end position="42"/>
    </location>
</feature>
<feature type="region of interest" description="Disordered" evidence="1">
    <location>
        <begin position="26"/>
        <end position="67"/>
    </location>
</feature>
<organism evidence="2 3">
    <name type="scientific">Palleronia pontilimi</name>
    <dbReference type="NCBI Taxonomy" id="1964209"/>
    <lineage>
        <taxon>Bacteria</taxon>
        <taxon>Pseudomonadati</taxon>
        <taxon>Pseudomonadota</taxon>
        <taxon>Alphaproteobacteria</taxon>
        <taxon>Rhodobacterales</taxon>
        <taxon>Roseobacteraceae</taxon>
        <taxon>Palleronia</taxon>
    </lineage>
</organism>
<dbReference type="EMBL" id="JAEKPD010000002">
    <property type="protein sequence ID" value="MBJ3761858.1"/>
    <property type="molecule type" value="Genomic_DNA"/>
</dbReference>
<dbReference type="Proteomes" id="UP000642488">
    <property type="component" value="Unassembled WGS sequence"/>
</dbReference>
<reference evidence="2" key="1">
    <citation type="submission" date="2020-12" db="EMBL/GenBank/DDBJ databases">
        <title>Bacterial taxonomy.</title>
        <authorList>
            <person name="Pan X."/>
        </authorList>
    </citation>
    <scope>NUCLEOTIDE SEQUENCE</scope>
    <source>
        <strain evidence="2">KCTC 52957</strain>
    </source>
</reference>
<feature type="compositionally biased region" description="Basic residues" evidence="1">
    <location>
        <begin position="43"/>
        <end position="67"/>
    </location>
</feature>
<sequence>MNVNRMIGFFLRRVMHHGINAGIDSAFGGAKDPKDMTPEERKKHQAAKQNAKRSKQALRMMRRFGRF</sequence>
<proteinExistence type="predicted"/>
<dbReference type="RefSeq" id="WP_198915030.1">
    <property type="nucleotide sequence ID" value="NZ_JAEKPD010000002.1"/>
</dbReference>
<evidence type="ECO:0000256" key="1">
    <source>
        <dbReference type="SAM" id="MobiDB-lite"/>
    </source>
</evidence>
<keyword evidence="3" id="KW-1185">Reference proteome</keyword>
<evidence type="ECO:0000313" key="3">
    <source>
        <dbReference type="Proteomes" id="UP000642488"/>
    </source>
</evidence>
<gene>
    <name evidence="2" type="ORF">ILP92_03730</name>
</gene>
<name>A0A934I7U9_9RHOB</name>
<dbReference type="AlphaFoldDB" id="A0A934I7U9"/>
<accession>A0A934I7U9</accession>
<comment type="caution">
    <text evidence="2">The sequence shown here is derived from an EMBL/GenBank/DDBJ whole genome shotgun (WGS) entry which is preliminary data.</text>
</comment>
<evidence type="ECO:0000313" key="2">
    <source>
        <dbReference type="EMBL" id="MBJ3761858.1"/>
    </source>
</evidence>
<protein>
    <submittedName>
        <fullName evidence="2">Uncharacterized protein</fullName>
    </submittedName>
</protein>